<dbReference type="OrthoDB" id="1859279at2759"/>
<keyword evidence="2" id="KW-1185">Reference proteome</keyword>
<reference evidence="1 2" key="1">
    <citation type="submission" date="2016-09" db="EMBL/GenBank/DDBJ databases">
        <title>The draft genome of Dichanthelium oligosanthes: A C3 panicoid grass species.</title>
        <authorList>
            <person name="Studer A.J."/>
            <person name="Schnable J.C."/>
            <person name="Brutnell T.P."/>
        </authorList>
    </citation>
    <scope>NUCLEOTIDE SEQUENCE [LARGE SCALE GENOMIC DNA]</scope>
    <source>
        <strain evidence="2">cv. Kellogg 1175</strain>
        <tissue evidence="1">Leaf</tissue>
    </source>
</reference>
<protein>
    <submittedName>
        <fullName evidence="1">Uncharacterized protein</fullName>
    </submittedName>
</protein>
<comment type="caution">
    <text evidence="1">The sequence shown here is derived from an EMBL/GenBank/DDBJ whole genome shotgun (WGS) entry which is preliminary data.</text>
</comment>
<sequence length="127" mass="13015">MTARPESASRTVGAASGFLLPAGERGAATAAVLDNAHLAFDGAAGLSDSLCVVASNEKAHGARRHGRDGEKGEEEVMRVVGGTGAFAFARGHAVLRGQRPGRPALVPWRRRCCLSSASPLLGVGLQV</sequence>
<dbReference type="EMBL" id="LWDX02026952">
    <property type="protein sequence ID" value="OEL29758.1"/>
    <property type="molecule type" value="Genomic_DNA"/>
</dbReference>
<evidence type="ECO:0000313" key="1">
    <source>
        <dbReference type="EMBL" id="OEL29758.1"/>
    </source>
</evidence>
<organism evidence="1 2">
    <name type="scientific">Dichanthelium oligosanthes</name>
    <dbReference type="NCBI Taxonomy" id="888268"/>
    <lineage>
        <taxon>Eukaryota</taxon>
        <taxon>Viridiplantae</taxon>
        <taxon>Streptophyta</taxon>
        <taxon>Embryophyta</taxon>
        <taxon>Tracheophyta</taxon>
        <taxon>Spermatophyta</taxon>
        <taxon>Magnoliopsida</taxon>
        <taxon>Liliopsida</taxon>
        <taxon>Poales</taxon>
        <taxon>Poaceae</taxon>
        <taxon>PACMAD clade</taxon>
        <taxon>Panicoideae</taxon>
        <taxon>Panicodae</taxon>
        <taxon>Paniceae</taxon>
        <taxon>Dichantheliinae</taxon>
        <taxon>Dichanthelium</taxon>
    </lineage>
</organism>
<dbReference type="AlphaFoldDB" id="A0A1E5VXC0"/>
<gene>
    <name evidence="1" type="ORF">BAE44_0009221</name>
</gene>
<evidence type="ECO:0000313" key="2">
    <source>
        <dbReference type="Proteomes" id="UP000095767"/>
    </source>
</evidence>
<accession>A0A1E5VXC0</accession>
<proteinExistence type="predicted"/>
<name>A0A1E5VXC0_9POAL</name>
<dbReference type="Proteomes" id="UP000095767">
    <property type="component" value="Unassembled WGS sequence"/>
</dbReference>